<protein>
    <submittedName>
        <fullName evidence="2">DUF2865 domain-containing protein</fullName>
    </submittedName>
</protein>
<evidence type="ECO:0000313" key="3">
    <source>
        <dbReference type="Proteomes" id="UP000323142"/>
    </source>
</evidence>
<reference evidence="2 3" key="2">
    <citation type="submission" date="2019-09" db="EMBL/GenBank/DDBJ databases">
        <authorList>
            <person name="Jin C."/>
        </authorList>
    </citation>
    <scope>NUCLEOTIDE SEQUENCE [LARGE SCALE GENOMIC DNA]</scope>
    <source>
        <strain evidence="2 3">BN140002</strain>
    </source>
</reference>
<reference evidence="2 3" key="1">
    <citation type="submission" date="2019-09" db="EMBL/GenBank/DDBJ databases">
        <title>Salinarimonas rosea gen. nov., sp. nov., a new member of the a-2 subgroup of the Proteobacteria.</title>
        <authorList>
            <person name="Liu J."/>
        </authorList>
    </citation>
    <scope>NUCLEOTIDE SEQUENCE [LARGE SCALE GENOMIC DNA]</scope>
    <source>
        <strain evidence="2 3">BN140002</strain>
    </source>
</reference>
<dbReference type="OrthoDB" id="7850882at2"/>
<evidence type="ECO:0000313" key="2">
    <source>
        <dbReference type="EMBL" id="KAA2242048.1"/>
    </source>
</evidence>
<comment type="caution">
    <text evidence="2">The sequence shown here is derived from an EMBL/GenBank/DDBJ whole genome shotgun (WGS) entry which is preliminary data.</text>
</comment>
<keyword evidence="1" id="KW-1133">Transmembrane helix</keyword>
<accession>A0A5B2VTW4</accession>
<feature type="transmembrane region" description="Helical" evidence="1">
    <location>
        <begin position="34"/>
        <end position="53"/>
    </location>
</feature>
<dbReference type="Proteomes" id="UP000323142">
    <property type="component" value="Unassembled WGS sequence"/>
</dbReference>
<sequence>MTAGSDDVSPRGGEGVAAVRAGLRAPLRRGRGRAVGLGVLLGLAALVTGAGMVRAADDAGIMSFFREEAARRLPAPVARVVVPAAVAQPARSAAAAPKAQPLRVASATASARAAGPVTGRSVCVRLCDGYFFPLGNLASDRDRPLHQASCEAACPQAEMALFTLPRGSADIGAARGSDGRPYRSLPQAFAHQSRRPAACSCQGPDNIASRLNPAQDPTLRRGDVIVGAVSAVAFAGERQGFEDFRRTRALGASARRQVDTLLAVSAREATREALLRTMRVVTLEPARPAASRGFTAVEPAGGFGGVGRVASSSFVALN</sequence>
<evidence type="ECO:0000256" key="1">
    <source>
        <dbReference type="SAM" id="Phobius"/>
    </source>
</evidence>
<dbReference type="Pfam" id="PF11064">
    <property type="entry name" value="DUF2865"/>
    <property type="match status" value="1"/>
</dbReference>
<name>A0A5B2VTW4_9HYPH</name>
<keyword evidence="1" id="KW-0472">Membrane</keyword>
<dbReference type="InterPro" id="IPR021293">
    <property type="entry name" value="DUF2865"/>
</dbReference>
<gene>
    <name evidence="2" type="ORF">F0L46_03535</name>
</gene>
<dbReference type="RefSeq" id="WP_149815656.1">
    <property type="nucleotide sequence ID" value="NZ_VUOA01000007.1"/>
</dbReference>
<organism evidence="2 3">
    <name type="scientific">Salinarimonas soli</name>
    <dbReference type="NCBI Taxonomy" id="1638099"/>
    <lineage>
        <taxon>Bacteria</taxon>
        <taxon>Pseudomonadati</taxon>
        <taxon>Pseudomonadota</taxon>
        <taxon>Alphaproteobacteria</taxon>
        <taxon>Hyphomicrobiales</taxon>
        <taxon>Salinarimonadaceae</taxon>
        <taxon>Salinarimonas</taxon>
    </lineage>
</organism>
<dbReference type="EMBL" id="VUOA01000007">
    <property type="protein sequence ID" value="KAA2242048.1"/>
    <property type="molecule type" value="Genomic_DNA"/>
</dbReference>
<keyword evidence="1" id="KW-0812">Transmembrane</keyword>
<dbReference type="AlphaFoldDB" id="A0A5B2VTW4"/>
<proteinExistence type="predicted"/>
<keyword evidence="3" id="KW-1185">Reference proteome</keyword>